<dbReference type="SUPFAM" id="SSF55060">
    <property type="entry name" value="GHMP Kinase, C-terminal domain"/>
    <property type="match status" value="1"/>
</dbReference>
<reference evidence="1" key="1">
    <citation type="submission" date="2021-01" db="EMBL/GenBank/DDBJ databases">
        <authorList>
            <person name="Corre E."/>
            <person name="Pelletier E."/>
            <person name="Niang G."/>
            <person name="Scheremetjew M."/>
            <person name="Finn R."/>
            <person name="Kale V."/>
            <person name="Holt S."/>
            <person name="Cochrane G."/>
            <person name="Meng A."/>
            <person name="Brown T."/>
            <person name="Cohen L."/>
        </authorList>
    </citation>
    <scope>NUCLEOTIDE SEQUENCE</scope>
    <source>
        <strain evidence="1">CCMP1452</strain>
    </source>
</reference>
<proteinExistence type="predicted"/>
<evidence type="ECO:0008006" key="2">
    <source>
        <dbReference type="Google" id="ProtNLM"/>
    </source>
</evidence>
<gene>
    <name evidence="1" type="ORF">EANT1437_LOCUS6666</name>
</gene>
<dbReference type="EMBL" id="HBHI01013033">
    <property type="protein sequence ID" value="CAD9670043.1"/>
    <property type="molecule type" value="Transcribed_RNA"/>
</dbReference>
<organism evidence="1">
    <name type="scientific">Eucampia antarctica</name>
    <dbReference type="NCBI Taxonomy" id="49252"/>
    <lineage>
        <taxon>Eukaryota</taxon>
        <taxon>Sar</taxon>
        <taxon>Stramenopiles</taxon>
        <taxon>Ochrophyta</taxon>
        <taxon>Bacillariophyta</taxon>
        <taxon>Mediophyceae</taxon>
        <taxon>Biddulphiophycidae</taxon>
        <taxon>Hemiaulales</taxon>
        <taxon>Hemiaulaceae</taxon>
        <taxon>Eucampia</taxon>
    </lineage>
</organism>
<dbReference type="InterPro" id="IPR036554">
    <property type="entry name" value="GHMP_kinase_C_sf"/>
</dbReference>
<dbReference type="Gene3D" id="3.30.70.890">
    <property type="entry name" value="GHMP kinase, C-terminal domain"/>
    <property type="match status" value="1"/>
</dbReference>
<name>A0A7S2RGE8_9STRA</name>
<evidence type="ECO:0000313" key="1">
    <source>
        <dbReference type="EMBL" id="CAD9670043.1"/>
    </source>
</evidence>
<sequence length="209" mass="24125">MIHKSNKFYHHDDDEEDNLQIHHTVVQSITNRIRVMEPFYEELVPDLFGLDFIDTSCFSIENLVDRFQQFYYENEVIVPAVANSFAIKDYSLLGKLVDWSHKQTIELLENTLPETEWLPNWARGIVEDNNTRSDSSPKCERVYALAASVFGAGFGGSCWALVRKDEALSFLNQWRDAYEVKFPSQTCDPDNLPREFFIMRPGQGALSFG</sequence>
<dbReference type="AlphaFoldDB" id="A0A7S2RGE8"/>
<accession>A0A7S2RGE8</accession>
<protein>
    <recommendedName>
        <fullName evidence="2">GHMP kinase C-terminal domain-containing protein</fullName>
    </recommendedName>
</protein>